<evidence type="ECO:0000313" key="5">
    <source>
        <dbReference type="EMBL" id="AEA29050.1"/>
    </source>
</evidence>
<keyword evidence="2" id="KW-0159">Chromosome partition</keyword>
<dbReference type="SUPFAM" id="SSF110849">
    <property type="entry name" value="ParB/Sulfiredoxin"/>
    <property type="match status" value="1"/>
</dbReference>
<dbReference type="NCBIfam" id="TIGR00180">
    <property type="entry name" value="parB_part"/>
    <property type="match status" value="1"/>
</dbReference>
<dbReference type="PANTHER" id="PTHR33375">
    <property type="entry name" value="CHROMOSOME-PARTITIONING PROTEIN PARB-RELATED"/>
    <property type="match status" value="1"/>
</dbReference>
<name>F2L777_PSEUX</name>
<evidence type="ECO:0000256" key="1">
    <source>
        <dbReference type="ARBA" id="ARBA00006295"/>
    </source>
</evidence>
<dbReference type="Gene3D" id="1.10.10.2830">
    <property type="match status" value="1"/>
</dbReference>
<comment type="similarity">
    <text evidence="1">Belongs to the ParB family.</text>
</comment>
<dbReference type="InterPro" id="IPR036086">
    <property type="entry name" value="ParB/Sulfiredoxin_sf"/>
</dbReference>
<evidence type="ECO:0000259" key="4">
    <source>
        <dbReference type="SMART" id="SM00470"/>
    </source>
</evidence>
<evidence type="ECO:0000256" key="2">
    <source>
        <dbReference type="ARBA" id="ARBA00022829"/>
    </source>
</evidence>
<feature type="domain" description="ParB-like N-terminal" evidence="4">
    <location>
        <begin position="36"/>
        <end position="142"/>
    </location>
</feature>
<geneLocation type="plasmid" evidence="5">
    <name>pPSED02</name>
</geneLocation>
<feature type="compositionally biased region" description="Low complexity" evidence="3">
    <location>
        <begin position="284"/>
        <end position="305"/>
    </location>
</feature>
<protein>
    <submittedName>
        <fullName evidence="5">ParB-like partition protein</fullName>
    </submittedName>
</protein>
<dbReference type="InterPro" id="IPR041468">
    <property type="entry name" value="HTH_ParB/Spo0J"/>
</dbReference>
<dbReference type="Pfam" id="PF17762">
    <property type="entry name" value="HTH_ParB"/>
    <property type="match status" value="1"/>
</dbReference>
<gene>
    <name evidence="5" type="ORF">Psed_6993</name>
</gene>
<keyword evidence="5" id="KW-0614">Plasmid</keyword>
<accession>F2L777</accession>
<dbReference type="GO" id="GO:0005694">
    <property type="term" value="C:chromosome"/>
    <property type="evidence" value="ECO:0007669"/>
    <property type="project" value="TreeGrafter"/>
</dbReference>
<dbReference type="GO" id="GO:0003677">
    <property type="term" value="F:DNA binding"/>
    <property type="evidence" value="ECO:0007669"/>
    <property type="project" value="InterPro"/>
</dbReference>
<dbReference type="SUPFAM" id="SSF109709">
    <property type="entry name" value="KorB DNA-binding domain-like"/>
    <property type="match status" value="1"/>
</dbReference>
<dbReference type="RefSeq" id="WP_014203939.1">
    <property type="nucleotide sequence ID" value="NZ_CP002597.1"/>
</dbReference>
<sequence length="366" mass="39186">MVAKKDFAAMEQRAAARAGTAVQAREAMRSRAARPTALRLSEVQPNPQNPRYPDDDPEVVELANSMKQVGQLQPALVISRSDFVTLYPDCEAQLGPAPWVVYVGNRRLAAALLAGLDTFDVRVESEVQSLDDLEDRVLIENIHRKDLPPLLEAAHLQRRLNRAGQTLRSVAEAIGKSHTYVSQRVALLQLIPEFQDQLRAGTLSIKDARRLGGMPADEQRSVLAAGPPFVEQRPVAPAAQVGESSETRLSTAAVGEEGPLHLVPPLVNPVSNDSEIGGDGPPLASVDTAVAAAEAATSPREAAGATDPGPRRRAAASAVIQHLDNALAEADRVLSDGGDGDLARAFADAMRHMQKAQNRLRQHLTG</sequence>
<dbReference type="GO" id="GO:0045881">
    <property type="term" value="P:positive regulation of sporulation resulting in formation of a cellular spore"/>
    <property type="evidence" value="ECO:0007669"/>
    <property type="project" value="TreeGrafter"/>
</dbReference>
<organism evidence="5">
    <name type="scientific">Pseudonocardia dioxanivorans (strain ATCC 55486 / DSM 44775 / JCM 13855 / CB1190)</name>
    <dbReference type="NCBI Taxonomy" id="675635"/>
    <lineage>
        <taxon>Bacteria</taxon>
        <taxon>Bacillati</taxon>
        <taxon>Actinomycetota</taxon>
        <taxon>Actinomycetes</taxon>
        <taxon>Pseudonocardiales</taxon>
        <taxon>Pseudonocardiaceae</taxon>
        <taxon>Pseudonocardia</taxon>
    </lineage>
</organism>
<feature type="region of interest" description="Disordered" evidence="3">
    <location>
        <begin position="18"/>
        <end position="56"/>
    </location>
</feature>
<dbReference type="SMART" id="SM00470">
    <property type="entry name" value="ParB"/>
    <property type="match status" value="1"/>
</dbReference>
<proteinExistence type="inferred from homology"/>
<feature type="compositionally biased region" description="Low complexity" evidence="3">
    <location>
        <begin position="260"/>
        <end position="270"/>
    </location>
</feature>
<dbReference type="Gene3D" id="3.90.1530.30">
    <property type="match status" value="1"/>
</dbReference>
<feature type="region of interest" description="Disordered" evidence="3">
    <location>
        <begin position="227"/>
        <end position="315"/>
    </location>
</feature>
<dbReference type="EMBL" id="CP002597">
    <property type="protein sequence ID" value="AEA29050.1"/>
    <property type="molecule type" value="Genomic_DNA"/>
</dbReference>
<evidence type="ECO:0000256" key="3">
    <source>
        <dbReference type="SAM" id="MobiDB-lite"/>
    </source>
</evidence>
<reference evidence="5" key="1">
    <citation type="journal article" date="2011" name="J. Bacteriol.">
        <title>Genome sequence of the 1,4-dioxane-degrading Pseudonocardia dioxanivorans strain CB1190.</title>
        <authorList>
            <person name="Sales C.M."/>
            <person name="Mahendra S."/>
            <person name="Grostern A."/>
            <person name="Parales R.E."/>
            <person name="Goodwin L.A."/>
            <person name="Woyke T."/>
            <person name="Nolan M."/>
            <person name="Lapidus A."/>
            <person name="Chertkov O."/>
            <person name="Ovchinnikova G."/>
            <person name="Sczyrba A."/>
            <person name="Alvarez-Cohen L."/>
        </authorList>
    </citation>
    <scope>NUCLEOTIDE SEQUENCE</scope>
    <source>
        <strain evidence="5">CB1190</strain>
        <plasmid evidence="5">pPSED02</plasmid>
    </source>
</reference>
<dbReference type="GO" id="GO:0007059">
    <property type="term" value="P:chromosome segregation"/>
    <property type="evidence" value="ECO:0007669"/>
    <property type="project" value="UniProtKB-KW"/>
</dbReference>
<dbReference type="Pfam" id="PF02195">
    <property type="entry name" value="ParB_N"/>
    <property type="match status" value="1"/>
</dbReference>
<dbReference type="InterPro" id="IPR004437">
    <property type="entry name" value="ParB/RepB/Spo0J"/>
</dbReference>
<dbReference type="InterPro" id="IPR050336">
    <property type="entry name" value="Chromosome_partition/occlusion"/>
</dbReference>
<dbReference type="AlphaFoldDB" id="F2L777"/>
<dbReference type="InterPro" id="IPR003115">
    <property type="entry name" value="ParB_N"/>
</dbReference>
<dbReference type="PANTHER" id="PTHR33375:SF1">
    <property type="entry name" value="CHROMOSOME-PARTITIONING PROTEIN PARB-RELATED"/>
    <property type="match status" value="1"/>
</dbReference>